<dbReference type="EC" id="3.1.-.-" evidence="8"/>
<dbReference type="GO" id="GO:0016787">
    <property type="term" value="F:hydrolase activity"/>
    <property type="evidence" value="ECO:0007669"/>
    <property type="project" value="UniProtKB-KW"/>
</dbReference>
<dbReference type="InterPro" id="IPR022907">
    <property type="entry name" value="VapC_family"/>
</dbReference>
<dbReference type="NCBIfam" id="NF010285">
    <property type="entry name" value="PRK13725.1"/>
    <property type="match status" value="1"/>
</dbReference>
<dbReference type="EMBL" id="LZMS01000086">
    <property type="protein sequence ID" value="OBX60485.1"/>
    <property type="molecule type" value="Genomic_DNA"/>
</dbReference>
<keyword evidence="5 8" id="KW-0378">Hydrolase</keyword>
<evidence type="ECO:0000256" key="1">
    <source>
        <dbReference type="ARBA" id="ARBA00001946"/>
    </source>
</evidence>
<name>A0A1B8PWY3_MORLA</name>
<dbReference type="InterPro" id="IPR050556">
    <property type="entry name" value="Type_II_TA_system_RNase"/>
</dbReference>
<evidence type="ECO:0000313" key="11">
    <source>
        <dbReference type="Proteomes" id="UP000092607"/>
    </source>
</evidence>
<comment type="function">
    <text evidence="8">Toxic component of a toxin-antitoxin (TA) system. An RNase.</text>
</comment>
<reference evidence="10 11" key="1">
    <citation type="submission" date="2016-06" db="EMBL/GenBank/DDBJ databases">
        <title>Draft genome of Moraxella lacunata CCUG 57757A.</title>
        <authorList>
            <person name="Salva-Serra F."/>
            <person name="Engstrom-Jakobsson H."/>
            <person name="Thorell K."/>
            <person name="Gonzales-Siles L."/>
            <person name="Karlsson R."/>
            <person name="Boulund F."/>
            <person name="Engstrand L."/>
            <person name="Kristiansson E."/>
            <person name="Moore E."/>
        </authorList>
    </citation>
    <scope>NUCLEOTIDE SEQUENCE [LARGE SCALE GENOMIC DNA]</scope>
    <source>
        <strain evidence="10 11">CCUG 57757A</strain>
    </source>
</reference>
<keyword evidence="6 8" id="KW-0460">Magnesium</keyword>
<dbReference type="Proteomes" id="UP000092607">
    <property type="component" value="Unassembled WGS sequence"/>
</dbReference>
<organism evidence="10 11">
    <name type="scientific">Moraxella lacunata</name>
    <dbReference type="NCBI Taxonomy" id="477"/>
    <lineage>
        <taxon>Bacteria</taxon>
        <taxon>Pseudomonadati</taxon>
        <taxon>Pseudomonadota</taxon>
        <taxon>Gammaproteobacteria</taxon>
        <taxon>Moraxellales</taxon>
        <taxon>Moraxellaceae</taxon>
        <taxon>Moraxella</taxon>
    </lineage>
</organism>
<dbReference type="Pfam" id="PF01850">
    <property type="entry name" value="PIN"/>
    <property type="match status" value="1"/>
</dbReference>
<dbReference type="CDD" id="cd18745">
    <property type="entry name" value="PIN_VapC4-5_FitB-like"/>
    <property type="match status" value="1"/>
</dbReference>
<evidence type="ECO:0000256" key="2">
    <source>
        <dbReference type="ARBA" id="ARBA00022649"/>
    </source>
</evidence>
<dbReference type="OrthoDB" id="9796690at2"/>
<evidence type="ECO:0000256" key="3">
    <source>
        <dbReference type="ARBA" id="ARBA00022722"/>
    </source>
</evidence>
<dbReference type="GO" id="GO:0004540">
    <property type="term" value="F:RNA nuclease activity"/>
    <property type="evidence" value="ECO:0007669"/>
    <property type="project" value="InterPro"/>
</dbReference>
<dbReference type="HAMAP" id="MF_00265">
    <property type="entry name" value="VapC_Nob1"/>
    <property type="match status" value="1"/>
</dbReference>
<feature type="binding site" evidence="8">
    <location>
        <position position="98"/>
    </location>
    <ligand>
        <name>Mg(2+)</name>
        <dbReference type="ChEBI" id="CHEBI:18420"/>
    </ligand>
</feature>
<dbReference type="SUPFAM" id="SSF88723">
    <property type="entry name" value="PIN domain-like"/>
    <property type="match status" value="1"/>
</dbReference>
<proteinExistence type="inferred from homology"/>
<protein>
    <recommendedName>
        <fullName evidence="8">Ribonuclease VapC</fullName>
        <shortName evidence="8">RNase VapC</shortName>
        <ecNumber evidence="8">3.1.-.-</ecNumber>
    </recommendedName>
    <alternativeName>
        <fullName evidence="8">Toxin VapC</fullName>
    </alternativeName>
</protein>
<evidence type="ECO:0000256" key="5">
    <source>
        <dbReference type="ARBA" id="ARBA00022801"/>
    </source>
</evidence>
<dbReference type="GO" id="GO:0090729">
    <property type="term" value="F:toxin activity"/>
    <property type="evidence" value="ECO:0007669"/>
    <property type="project" value="UniProtKB-KW"/>
</dbReference>
<keyword evidence="8" id="KW-0800">Toxin</keyword>
<evidence type="ECO:0000256" key="8">
    <source>
        <dbReference type="HAMAP-Rule" id="MF_00265"/>
    </source>
</evidence>
<evidence type="ECO:0000256" key="7">
    <source>
        <dbReference type="ARBA" id="ARBA00038093"/>
    </source>
</evidence>
<dbReference type="PANTHER" id="PTHR33653">
    <property type="entry name" value="RIBONUCLEASE VAPC2"/>
    <property type="match status" value="1"/>
</dbReference>
<evidence type="ECO:0000313" key="10">
    <source>
        <dbReference type="EMBL" id="OBX60485.1"/>
    </source>
</evidence>
<evidence type="ECO:0000256" key="4">
    <source>
        <dbReference type="ARBA" id="ARBA00022723"/>
    </source>
</evidence>
<dbReference type="AlphaFoldDB" id="A0A1B8PWY3"/>
<evidence type="ECO:0000259" key="9">
    <source>
        <dbReference type="Pfam" id="PF01850"/>
    </source>
</evidence>
<comment type="cofactor">
    <cofactor evidence="1 8">
        <name>Mg(2+)</name>
        <dbReference type="ChEBI" id="CHEBI:18420"/>
    </cofactor>
</comment>
<sequence length="133" mass="15136">MMTYMLDTNICIYAMKNKPQIVRERFNLHQYELCISSVTLMELAVGAEKSMSREKSFHALEVFADTLTVLDYDVRASFQTANIKATLEKQGTPIGAYDVMIAGHARSLGLVVVTNNEREFNRVDGLRVENWLK</sequence>
<dbReference type="RefSeq" id="WP_065256975.1">
    <property type="nucleotide sequence ID" value="NZ_JARDJM010000019.1"/>
</dbReference>
<keyword evidence="2 8" id="KW-1277">Toxin-antitoxin system</keyword>
<comment type="caution">
    <text evidence="10">The sequence shown here is derived from an EMBL/GenBank/DDBJ whole genome shotgun (WGS) entry which is preliminary data.</text>
</comment>
<dbReference type="PANTHER" id="PTHR33653:SF1">
    <property type="entry name" value="RIBONUCLEASE VAPC2"/>
    <property type="match status" value="1"/>
</dbReference>
<feature type="domain" description="PIN" evidence="9">
    <location>
        <begin position="4"/>
        <end position="125"/>
    </location>
</feature>
<dbReference type="Gene3D" id="3.40.50.1010">
    <property type="entry name" value="5'-nuclease"/>
    <property type="match status" value="1"/>
</dbReference>
<dbReference type="InterPro" id="IPR002716">
    <property type="entry name" value="PIN_dom"/>
</dbReference>
<dbReference type="InterPro" id="IPR029060">
    <property type="entry name" value="PIN-like_dom_sf"/>
</dbReference>
<keyword evidence="3 8" id="KW-0540">Nuclease</keyword>
<evidence type="ECO:0000256" key="6">
    <source>
        <dbReference type="ARBA" id="ARBA00022842"/>
    </source>
</evidence>
<accession>A0A1B8PWY3</accession>
<keyword evidence="4 8" id="KW-0479">Metal-binding</keyword>
<feature type="binding site" evidence="8">
    <location>
        <position position="7"/>
    </location>
    <ligand>
        <name>Mg(2+)</name>
        <dbReference type="ChEBI" id="CHEBI:18420"/>
    </ligand>
</feature>
<comment type="similarity">
    <text evidence="7 8">Belongs to the PINc/VapC protein family.</text>
</comment>
<gene>
    <name evidence="8" type="primary">vapC</name>
    <name evidence="10" type="ORF">A9309_09370</name>
</gene>
<dbReference type="GO" id="GO:0000287">
    <property type="term" value="F:magnesium ion binding"/>
    <property type="evidence" value="ECO:0007669"/>
    <property type="project" value="UniProtKB-UniRule"/>
</dbReference>